<dbReference type="SMART" id="SM00385">
    <property type="entry name" value="CYCLIN"/>
    <property type="match status" value="2"/>
</dbReference>
<dbReference type="EMBL" id="HE978322">
    <property type="protein sequence ID" value="CCK71962.1"/>
    <property type="molecule type" value="Genomic_DNA"/>
</dbReference>
<accession>J7S2E0</accession>
<evidence type="ECO:0000256" key="1">
    <source>
        <dbReference type="RuleBase" id="RU000383"/>
    </source>
</evidence>
<dbReference type="InterPro" id="IPR006671">
    <property type="entry name" value="Cyclin_N"/>
</dbReference>
<keyword evidence="4" id="KW-1185">Reference proteome</keyword>
<dbReference type="GO" id="GO:0070692">
    <property type="term" value="C:CTDK-1 complex"/>
    <property type="evidence" value="ECO:0007669"/>
    <property type="project" value="EnsemblFungi"/>
</dbReference>
<dbReference type="KEGG" id="kng:KNAG_0I01770"/>
<feature type="domain" description="Cyclin-like" evidence="2">
    <location>
        <begin position="155"/>
        <end position="236"/>
    </location>
</feature>
<dbReference type="GO" id="GO:0016538">
    <property type="term" value="F:cyclin-dependent protein serine/threonine kinase regulator activity"/>
    <property type="evidence" value="ECO:0007669"/>
    <property type="project" value="EnsemblFungi"/>
</dbReference>
<name>J7S2E0_HUIN7</name>
<dbReference type="HOGENOM" id="CLU_842225_0_0_1"/>
<dbReference type="InterPro" id="IPR013763">
    <property type="entry name" value="Cyclin-like_dom"/>
</dbReference>
<comment type="similarity">
    <text evidence="1">Belongs to the cyclin family.</text>
</comment>
<dbReference type="InterPro" id="IPR043198">
    <property type="entry name" value="Cyclin/Ssn8"/>
</dbReference>
<dbReference type="eggNOG" id="KOG0834">
    <property type="taxonomic scope" value="Eukaryota"/>
</dbReference>
<keyword evidence="1" id="KW-0195">Cyclin</keyword>
<gene>
    <name evidence="3" type="primary">KNAG0I01770</name>
    <name evidence="3" type="ordered locus">KNAG_0I01770</name>
</gene>
<dbReference type="OrthoDB" id="4951845at2759"/>
<dbReference type="GO" id="GO:0031124">
    <property type="term" value="P:mRNA 3'-end processing"/>
    <property type="evidence" value="ECO:0007669"/>
    <property type="project" value="EnsemblFungi"/>
</dbReference>
<sequence length="322" mass="37746">MSAQFEMQLYLSRPYLTRQQILCAQKNTIHDRRSYNRKKLLIIKFLTDLTLQLNLPRKTLETAIYYYQRYHLFNLFETELCYTVATSCLVLGCKQAETFKKANEICTLSLRLRKMSNINSEVLDAFKKRIFQIELRILESCGFDYRVNNYVHIDDYIFKFGKTYALDVNICHTAWIIAYDVLKLDLLLTVPQHIIALATLKVACKLLEKPENLCSQYEMGNTDRDLINEAYFSIINFYINAFDLCDLKDNLPSYIPPISIERFMVLKANSGPEEGLTELTESDVGSDRFLEEQRQYSVRERRYVLSTDIMRDEVEALKISGR</sequence>
<dbReference type="GO" id="GO:0006357">
    <property type="term" value="P:regulation of transcription by RNA polymerase II"/>
    <property type="evidence" value="ECO:0007669"/>
    <property type="project" value="InterPro"/>
</dbReference>
<dbReference type="InterPro" id="IPR036915">
    <property type="entry name" value="Cyclin-like_sf"/>
</dbReference>
<dbReference type="STRING" id="1071383.J7S2E0"/>
<protein>
    <recommendedName>
        <fullName evidence="2">Cyclin-like domain-containing protein</fullName>
    </recommendedName>
</protein>
<dbReference type="SUPFAM" id="SSF47954">
    <property type="entry name" value="Cyclin-like"/>
    <property type="match status" value="2"/>
</dbReference>
<dbReference type="GO" id="GO:0045903">
    <property type="term" value="P:positive regulation of translational fidelity"/>
    <property type="evidence" value="ECO:0007669"/>
    <property type="project" value="EnsemblFungi"/>
</dbReference>
<feature type="domain" description="Cyclin-like" evidence="2">
    <location>
        <begin position="44"/>
        <end position="139"/>
    </location>
</feature>
<dbReference type="Pfam" id="PF00134">
    <property type="entry name" value="Cyclin_N"/>
    <property type="match status" value="1"/>
</dbReference>
<reference evidence="4" key="2">
    <citation type="submission" date="2012-08" db="EMBL/GenBank/DDBJ databases">
        <title>Genome sequence of Kazachstania naganishii.</title>
        <authorList>
            <person name="Gordon J.L."/>
            <person name="Armisen D."/>
            <person name="Proux-Wera E."/>
            <person name="OhEigeartaigh S.S."/>
            <person name="Byrne K.P."/>
            <person name="Wolfe K.H."/>
        </authorList>
    </citation>
    <scope>NUCLEOTIDE SEQUENCE [LARGE SCALE GENOMIC DNA]</scope>
    <source>
        <strain evidence="4">ATCC MYA-139 / BCRC 22969 / CBS 8797 / CCRC 22969 / KCTC 17520 / NBRC 10181 / NCYC 3082</strain>
    </source>
</reference>
<dbReference type="PANTHER" id="PTHR10026">
    <property type="entry name" value="CYCLIN"/>
    <property type="match status" value="1"/>
</dbReference>
<dbReference type="OMA" id="GITWIDN"/>
<reference evidence="3 4" key="1">
    <citation type="journal article" date="2011" name="Proc. Natl. Acad. Sci. U.S.A.">
        <title>Evolutionary erosion of yeast sex chromosomes by mating-type switching accidents.</title>
        <authorList>
            <person name="Gordon J.L."/>
            <person name="Armisen D."/>
            <person name="Proux-Wera E."/>
            <person name="Oheigeartaigh S.S."/>
            <person name="Byrne K.P."/>
            <person name="Wolfe K.H."/>
        </authorList>
    </citation>
    <scope>NUCLEOTIDE SEQUENCE [LARGE SCALE GENOMIC DNA]</scope>
    <source>
        <strain evidence="4">ATCC MYA-139 / BCRC 22969 / CBS 8797 / CCRC 22969 / KCTC 17520 / NBRC 10181 / NCYC 3082</strain>
    </source>
</reference>
<dbReference type="GO" id="GO:0032786">
    <property type="term" value="P:positive regulation of DNA-templated transcription, elongation"/>
    <property type="evidence" value="ECO:0007669"/>
    <property type="project" value="EnsemblFungi"/>
</dbReference>
<organism evidence="3 4">
    <name type="scientific">Huiozyma naganishii (strain ATCC MYA-139 / BCRC 22969 / CBS 8797 / KCTC 17520 / NBRC 10181 / NCYC 3082 / Yp74L-3)</name>
    <name type="common">Yeast</name>
    <name type="synonym">Kazachstania naganishii</name>
    <dbReference type="NCBI Taxonomy" id="1071383"/>
    <lineage>
        <taxon>Eukaryota</taxon>
        <taxon>Fungi</taxon>
        <taxon>Dikarya</taxon>
        <taxon>Ascomycota</taxon>
        <taxon>Saccharomycotina</taxon>
        <taxon>Saccharomycetes</taxon>
        <taxon>Saccharomycetales</taxon>
        <taxon>Saccharomycetaceae</taxon>
        <taxon>Huiozyma</taxon>
    </lineage>
</organism>
<dbReference type="GO" id="GO:0005829">
    <property type="term" value="C:cytosol"/>
    <property type="evidence" value="ECO:0007669"/>
    <property type="project" value="EnsemblFungi"/>
</dbReference>
<dbReference type="GO" id="GO:0045943">
    <property type="term" value="P:positive regulation of transcription by RNA polymerase I"/>
    <property type="evidence" value="ECO:0007669"/>
    <property type="project" value="EnsemblFungi"/>
</dbReference>
<dbReference type="RefSeq" id="XP_022466207.1">
    <property type="nucleotide sequence ID" value="XM_022609853.1"/>
</dbReference>
<dbReference type="GO" id="GO:0005730">
    <property type="term" value="C:nucleolus"/>
    <property type="evidence" value="ECO:0007669"/>
    <property type="project" value="EnsemblFungi"/>
</dbReference>
<dbReference type="Gene3D" id="1.10.472.10">
    <property type="entry name" value="Cyclin-like"/>
    <property type="match status" value="2"/>
</dbReference>
<evidence type="ECO:0000259" key="2">
    <source>
        <dbReference type="SMART" id="SM00385"/>
    </source>
</evidence>
<evidence type="ECO:0000313" key="4">
    <source>
        <dbReference type="Proteomes" id="UP000006310"/>
    </source>
</evidence>
<evidence type="ECO:0000313" key="3">
    <source>
        <dbReference type="EMBL" id="CCK71962.1"/>
    </source>
</evidence>
<dbReference type="GeneID" id="34527705"/>
<proteinExistence type="inferred from homology"/>
<dbReference type="AlphaFoldDB" id="J7S2E0"/>
<dbReference type="Proteomes" id="UP000006310">
    <property type="component" value="Chromosome 9"/>
</dbReference>